<dbReference type="PANTHER" id="PTHR46306:SF1">
    <property type="entry name" value="BTB_POZ DOMAIN-CONTAINING PROTEIN 9"/>
    <property type="match status" value="1"/>
</dbReference>
<dbReference type="Pfam" id="PF00622">
    <property type="entry name" value="SPRY"/>
    <property type="match status" value="1"/>
</dbReference>
<dbReference type="SUPFAM" id="SSF49899">
    <property type="entry name" value="Concanavalin A-like lectins/glucanases"/>
    <property type="match status" value="1"/>
</dbReference>
<dbReference type="Proteomes" id="UP000266861">
    <property type="component" value="Unassembled WGS sequence"/>
</dbReference>
<dbReference type="InterPro" id="IPR001870">
    <property type="entry name" value="B30.2/SPRY"/>
</dbReference>
<dbReference type="Gene3D" id="2.60.120.920">
    <property type="match status" value="1"/>
</dbReference>
<feature type="region of interest" description="Disordered" evidence="1">
    <location>
        <begin position="255"/>
        <end position="287"/>
    </location>
</feature>
<feature type="domain" description="B30.2/SPRY" evidence="3">
    <location>
        <begin position="344"/>
        <end position="520"/>
    </location>
</feature>
<dbReference type="PANTHER" id="PTHR46306">
    <property type="entry name" value="BTB/POZ DOMAIN-CONTAINING PROTEIN 9"/>
    <property type="match status" value="1"/>
</dbReference>
<evidence type="ECO:0000256" key="1">
    <source>
        <dbReference type="SAM" id="MobiDB-lite"/>
    </source>
</evidence>
<comment type="caution">
    <text evidence="4">The sequence shown here is derived from an EMBL/GenBank/DDBJ whole genome shotgun (WGS) entry which is preliminary data.</text>
</comment>
<reference evidence="4 5" key="1">
    <citation type="submission" date="2018-08" db="EMBL/GenBank/DDBJ databases">
        <title>Genome and evolution of the arbuscular mycorrhizal fungus Diversispora epigaea (formerly Glomus versiforme) and its bacterial endosymbionts.</title>
        <authorList>
            <person name="Sun X."/>
            <person name="Fei Z."/>
            <person name="Harrison M."/>
        </authorList>
    </citation>
    <scope>NUCLEOTIDE SEQUENCE [LARGE SCALE GENOMIC DNA]</scope>
    <source>
        <strain evidence="4 5">IT104</strain>
    </source>
</reference>
<evidence type="ECO:0000313" key="4">
    <source>
        <dbReference type="EMBL" id="RHZ44594.1"/>
    </source>
</evidence>
<dbReference type="InterPro" id="IPR000210">
    <property type="entry name" value="BTB/POZ_dom"/>
</dbReference>
<evidence type="ECO:0000259" key="3">
    <source>
        <dbReference type="PROSITE" id="PS50188"/>
    </source>
</evidence>
<gene>
    <name evidence="4" type="ORF">Glove_718g30</name>
</gene>
<dbReference type="GO" id="GO:0005737">
    <property type="term" value="C:cytoplasm"/>
    <property type="evidence" value="ECO:0007669"/>
    <property type="project" value="TreeGrafter"/>
</dbReference>
<dbReference type="InterPro" id="IPR013320">
    <property type="entry name" value="ConA-like_dom_sf"/>
</dbReference>
<proteinExistence type="predicted"/>
<dbReference type="Pfam" id="PF00651">
    <property type="entry name" value="BTB"/>
    <property type="match status" value="1"/>
</dbReference>
<feature type="compositionally biased region" description="Acidic residues" evidence="1">
    <location>
        <begin position="257"/>
        <end position="266"/>
    </location>
</feature>
<feature type="domain" description="BTB" evidence="2">
    <location>
        <begin position="22"/>
        <end position="90"/>
    </location>
</feature>
<dbReference type="SMART" id="SM00225">
    <property type="entry name" value="BTB"/>
    <property type="match status" value="1"/>
</dbReference>
<dbReference type="CDD" id="cd11709">
    <property type="entry name" value="SPRY"/>
    <property type="match status" value="1"/>
</dbReference>
<accession>A0A397G405</accession>
<evidence type="ECO:0008006" key="6">
    <source>
        <dbReference type="Google" id="ProtNLM"/>
    </source>
</evidence>
<dbReference type="PROSITE" id="PS50097">
    <property type="entry name" value="BTB"/>
    <property type="match status" value="1"/>
</dbReference>
<dbReference type="CDD" id="cd18186">
    <property type="entry name" value="BTB_POZ_ZBTB_KLHL-like"/>
    <property type="match status" value="1"/>
</dbReference>
<dbReference type="InterPro" id="IPR052407">
    <property type="entry name" value="BTB_POZ_domain_cont_9"/>
</dbReference>
<dbReference type="EMBL" id="PQFF01000570">
    <property type="protein sequence ID" value="RHZ44594.1"/>
    <property type="molecule type" value="Genomic_DNA"/>
</dbReference>
<dbReference type="SUPFAM" id="SSF54695">
    <property type="entry name" value="POZ domain"/>
    <property type="match status" value="1"/>
</dbReference>
<keyword evidence="5" id="KW-1185">Reference proteome</keyword>
<evidence type="ECO:0000259" key="2">
    <source>
        <dbReference type="PROSITE" id="PS50097"/>
    </source>
</evidence>
<dbReference type="AlphaFoldDB" id="A0A397G405"/>
<sequence length="520" mass="59561">MKTRGSSLVKDLGHLINNPIYSDLRILSEDKVILYGCRSILAARSVVLDRLLFNGMKETKQNEIKFPEIKADAIKIILEFLYTGEINELDLTPENVIDAFHAADYFQLIDLQDYIVEFIKKALPNSKNYNNNNNIYIYNYNYNNNDDDGNDDRPKFSAPILLSKAVKKMSASAENNLIKLLTKHVALIPLDIIKSDKLSFQALQCLLYKTLDTDEPFATPEYMVFRHAVIKAAKCVSGDAVSLFEKRLPIKKKFNENNDENNDEINYENNKNHEKNDDGGDEYDDYDENDQLKYEEIKSTVMELFSSVLPYIDLNRIDTDTLINIIEPLEIIPINILLGAYRFKAQNKTALSPLRGIPLYKWDLYWDPRVRGLNLILHDNNQIVESSNIGQNVHHSVRANKIICEEGIYEWDVILEENCTYAWIGVCAERGLDYSSFAGQQSCAWVLGSSGKCYHNSIGFEYTKEFGSGTRITVHLNMTRKTIAFSINGVRHPEITAWLNLPSRLYPVVSLRPPGRIRFI</sequence>
<dbReference type="InterPro" id="IPR011333">
    <property type="entry name" value="SKP1/BTB/POZ_sf"/>
</dbReference>
<name>A0A397G405_9GLOM</name>
<dbReference type="Gene3D" id="3.30.710.10">
    <property type="entry name" value="Potassium Channel Kv1.1, Chain A"/>
    <property type="match status" value="1"/>
</dbReference>
<dbReference type="PROSITE" id="PS50188">
    <property type="entry name" value="B302_SPRY"/>
    <property type="match status" value="1"/>
</dbReference>
<dbReference type="InterPro" id="IPR043136">
    <property type="entry name" value="B30.2/SPRY_sf"/>
</dbReference>
<dbReference type="InterPro" id="IPR003877">
    <property type="entry name" value="SPRY_dom"/>
</dbReference>
<evidence type="ECO:0000313" key="5">
    <source>
        <dbReference type="Proteomes" id="UP000266861"/>
    </source>
</evidence>
<dbReference type="OrthoDB" id="6359816at2759"/>
<organism evidence="4 5">
    <name type="scientific">Diversispora epigaea</name>
    <dbReference type="NCBI Taxonomy" id="1348612"/>
    <lineage>
        <taxon>Eukaryota</taxon>
        <taxon>Fungi</taxon>
        <taxon>Fungi incertae sedis</taxon>
        <taxon>Mucoromycota</taxon>
        <taxon>Glomeromycotina</taxon>
        <taxon>Glomeromycetes</taxon>
        <taxon>Diversisporales</taxon>
        <taxon>Diversisporaceae</taxon>
        <taxon>Diversispora</taxon>
    </lineage>
</organism>
<protein>
    <recommendedName>
        <fullName evidence="6">BTB domain-containing protein</fullName>
    </recommendedName>
</protein>